<keyword evidence="2" id="KW-0812">Transmembrane</keyword>
<keyword evidence="2" id="KW-0472">Membrane</keyword>
<dbReference type="Proteomes" id="UP000245383">
    <property type="component" value="Unassembled WGS sequence"/>
</dbReference>
<feature type="transmembrane region" description="Helical" evidence="2">
    <location>
        <begin position="260"/>
        <end position="278"/>
    </location>
</feature>
<accession>A0A2T9YWW1</accession>
<feature type="transmembrane region" description="Helical" evidence="2">
    <location>
        <begin position="151"/>
        <end position="173"/>
    </location>
</feature>
<name>A0A2T9YWW1_9FUNG</name>
<dbReference type="SUPFAM" id="SSF81324">
    <property type="entry name" value="Voltage-gated potassium channels"/>
    <property type="match status" value="1"/>
</dbReference>
<dbReference type="EMBL" id="MBFR01000023">
    <property type="protein sequence ID" value="PVU96817.1"/>
    <property type="molecule type" value="Genomic_DNA"/>
</dbReference>
<dbReference type="AlphaFoldDB" id="A0A2T9YWW1"/>
<feature type="transmembrane region" description="Helical" evidence="2">
    <location>
        <begin position="299"/>
        <end position="318"/>
    </location>
</feature>
<feature type="region of interest" description="Disordered" evidence="1">
    <location>
        <begin position="1"/>
        <end position="26"/>
    </location>
</feature>
<keyword evidence="2" id="KW-1133">Transmembrane helix</keyword>
<evidence type="ECO:0000313" key="4">
    <source>
        <dbReference type="EMBL" id="PVU96817.1"/>
    </source>
</evidence>
<dbReference type="Pfam" id="PF07885">
    <property type="entry name" value="Ion_trans_2"/>
    <property type="match status" value="1"/>
</dbReference>
<dbReference type="Gene3D" id="1.10.287.70">
    <property type="match status" value="1"/>
</dbReference>
<evidence type="ECO:0000313" key="5">
    <source>
        <dbReference type="Proteomes" id="UP000245383"/>
    </source>
</evidence>
<dbReference type="OrthoDB" id="297496at2759"/>
<evidence type="ECO:0000259" key="3">
    <source>
        <dbReference type="Pfam" id="PF07885"/>
    </source>
</evidence>
<feature type="transmembrane region" description="Helical" evidence="2">
    <location>
        <begin position="351"/>
        <end position="371"/>
    </location>
</feature>
<keyword evidence="5" id="KW-1185">Reference proteome</keyword>
<comment type="caution">
    <text evidence="4">The sequence shown here is derived from an EMBL/GenBank/DDBJ whole genome shotgun (WGS) entry which is preliminary data.</text>
</comment>
<protein>
    <recommendedName>
        <fullName evidence="3">Potassium channel domain-containing protein</fullName>
    </recommendedName>
</protein>
<evidence type="ECO:0000256" key="2">
    <source>
        <dbReference type="SAM" id="Phobius"/>
    </source>
</evidence>
<gene>
    <name evidence="4" type="ORF">BB561_000955</name>
</gene>
<evidence type="ECO:0000256" key="1">
    <source>
        <dbReference type="SAM" id="MobiDB-lite"/>
    </source>
</evidence>
<feature type="transmembrane region" description="Helical" evidence="2">
    <location>
        <begin position="214"/>
        <end position="240"/>
    </location>
</feature>
<feature type="transmembrane region" description="Helical" evidence="2">
    <location>
        <begin position="188"/>
        <end position="207"/>
    </location>
</feature>
<proteinExistence type="predicted"/>
<organism evidence="4 5">
    <name type="scientific">Smittium simulii</name>
    <dbReference type="NCBI Taxonomy" id="133385"/>
    <lineage>
        <taxon>Eukaryota</taxon>
        <taxon>Fungi</taxon>
        <taxon>Fungi incertae sedis</taxon>
        <taxon>Zoopagomycota</taxon>
        <taxon>Kickxellomycotina</taxon>
        <taxon>Harpellomycetes</taxon>
        <taxon>Harpellales</taxon>
        <taxon>Legeriomycetaceae</taxon>
        <taxon>Smittium</taxon>
    </lineage>
</organism>
<reference evidence="4 5" key="1">
    <citation type="journal article" date="2018" name="MBio">
        <title>Comparative Genomics Reveals the Core Gene Toolbox for the Fungus-Insect Symbiosis.</title>
        <authorList>
            <person name="Wang Y."/>
            <person name="Stata M."/>
            <person name="Wang W."/>
            <person name="Stajich J.E."/>
            <person name="White M.M."/>
            <person name="Moncalvo J.M."/>
        </authorList>
    </citation>
    <scope>NUCLEOTIDE SEQUENCE [LARGE SCALE GENOMIC DNA]</scope>
    <source>
        <strain evidence="4 5">SWE-8-4</strain>
    </source>
</reference>
<sequence>MNQESEQCLKESADIKPSPPAIHLSRASTISSPNDILLTDSSSHGNSTPVNIAIYSNLSDKNFYPERDAVQINNNTKLEQYDHVIKAHPQKEVFFSSIPEFTISQNSKRNSNEDIVLGCDYFDEDNTKKTDPSKHKSPLYPKRRHRGIITLAGYILNINVLLSAMILDSAWFYRVVDSDSDPTIRKNFPLHILLFVFLIISMISFIFRCLGFSVLITTFISVFFSVLNSFGGYLFAIIFYNTYYKKDKTLSVSFDFYGSIFAYTMSLCIVVLLVYDMVKTPNFRFRGSGMSRQQRKMQFTLMALYAWSILEAVILVLVEPVRFYEGVYISFVTMTTIGFGDMYPSNSLTRIITFFWFSVSIILATLYLISIRDVMVQFISMYYAKKIREFESKKKKFDKNAVRRHNMSLLHARPEKSLKVILIPCGSVLSALQLLDMETQL</sequence>
<dbReference type="InterPro" id="IPR013099">
    <property type="entry name" value="K_chnl_dom"/>
</dbReference>
<feature type="domain" description="Potassium channel" evidence="3">
    <location>
        <begin position="304"/>
        <end position="376"/>
    </location>
</feature>